<dbReference type="AlphaFoldDB" id="A0A240UJD8"/>
<proteinExistence type="predicted"/>
<dbReference type="EMBL" id="CP021367">
    <property type="protein sequence ID" value="ART61139.1"/>
    <property type="molecule type" value="Genomic_DNA"/>
</dbReference>
<name>A0A240UJD8_9BURK</name>
<evidence type="ECO:0000313" key="2">
    <source>
        <dbReference type="Proteomes" id="UP000194440"/>
    </source>
</evidence>
<keyword evidence="1" id="KW-0614">Plasmid</keyword>
<sequence length="98" mass="10576">MAHEPNSTASSEAAVALANIRECPPGGYFIMINHEQAADHRATLTEARQSAKDLCDAEPLPATWSIVDADGNFVEEVKSSDVKTLEVQIKGFSARHLP</sequence>
<dbReference type="RefSeq" id="WP_086928912.1">
    <property type="nucleotide sequence ID" value="NZ_CP021363.1"/>
</dbReference>
<reference evidence="1" key="1">
    <citation type="submission" date="2017-05" db="EMBL/GenBank/DDBJ databases">
        <title>Polyphasic characterization of four soil-derived phenanthrene-degrading Acidovorax strains and proposal of Acidovorax phenanthrenivorans sp. nov.</title>
        <authorList>
            <person name="Singleton D."/>
            <person name="Lee J."/>
            <person name="Dickey A.N."/>
            <person name="Stroud A."/>
            <person name="Scholl E.H."/>
            <person name="Wright F.A."/>
            <person name="Aitken M.D."/>
        </authorList>
    </citation>
    <scope>NUCLEOTIDE SEQUENCE</scope>
    <source>
        <strain evidence="1">P4</strain>
        <plasmid evidence="1">pACP4.1</plasmid>
    </source>
</reference>
<organism evidence="1 2">
    <name type="scientific">Acidovorax carolinensis</name>
    <dbReference type="NCBI Taxonomy" id="553814"/>
    <lineage>
        <taxon>Bacteria</taxon>
        <taxon>Pseudomonadati</taxon>
        <taxon>Pseudomonadota</taxon>
        <taxon>Betaproteobacteria</taxon>
        <taxon>Burkholderiales</taxon>
        <taxon>Comamonadaceae</taxon>
        <taxon>Acidovorax</taxon>
    </lineage>
</organism>
<protein>
    <submittedName>
        <fullName evidence="1">Uncharacterized protein</fullName>
    </submittedName>
</protein>
<geneLocation type="plasmid" evidence="1 2">
    <name>pACP4.1</name>
</geneLocation>
<dbReference type="KEGG" id="acip:CBP36_19410"/>
<dbReference type="Proteomes" id="UP000194440">
    <property type="component" value="Plasmid pACP4.1"/>
</dbReference>
<accession>A0A240UJD8</accession>
<evidence type="ECO:0000313" key="1">
    <source>
        <dbReference type="EMBL" id="ART61139.1"/>
    </source>
</evidence>
<gene>
    <name evidence="1" type="ORF">CBP36_19410</name>
</gene>
<dbReference type="KEGG" id="acis:CBP35_19360"/>
<keyword evidence="2" id="KW-1185">Reference proteome</keyword>